<dbReference type="GO" id="GO:0106005">
    <property type="term" value="P:RNA 5'-cap (guanine-N7)-methylation"/>
    <property type="evidence" value="ECO:0007669"/>
    <property type="project" value="InterPro"/>
</dbReference>
<sequence length="87" mass="10422">MARESLTQEQLDFLDNCQVKFANRYTDEDPDYQKVFDTGIPTPPIVSPWYSRNRFNDRRGGQGGSNYNRNNRREYNSSDNNYKRYRN</sequence>
<dbReference type="Pfam" id="PF15320">
    <property type="entry name" value="RAM"/>
    <property type="match status" value="1"/>
</dbReference>
<dbReference type="InterPro" id="IPR028271">
    <property type="entry name" value="RAMAC"/>
</dbReference>
<proteinExistence type="predicted"/>
<accession>A0A9P0B5K8</accession>
<organism evidence="2 3">
    <name type="scientific">Brassicogethes aeneus</name>
    <name type="common">Rape pollen beetle</name>
    <name type="synonym">Meligethes aeneus</name>
    <dbReference type="NCBI Taxonomy" id="1431903"/>
    <lineage>
        <taxon>Eukaryota</taxon>
        <taxon>Metazoa</taxon>
        <taxon>Ecdysozoa</taxon>
        <taxon>Arthropoda</taxon>
        <taxon>Hexapoda</taxon>
        <taxon>Insecta</taxon>
        <taxon>Pterygota</taxon>
        <taxon>Neoptera</taxon>
        <taxon>Endopterygota</taxon>
        <taxon>Coleoptera</taxon>
        <taxon>Polyphaga</taxon>
        <taxon>Cucujiformia</taxon>
        <taxon>Nitidulidae</taxon>
        <taxon>Meligethinae</taxon>
        <taxon>Brassicogethes</taxon>
    </lineage>
</organism>
<reference evidence="2" key="1">
    <citation type="submission" date="2021-12" db="EMBL/GenBank/DDBJ databases">
        <authorList>
            <person name="King R."/>
        </authorList>
    </citation>
    <scope>NUCLEOTIDE SEQUENCE</scope>
</reference>
<keyword evidence="3" id="KW-1185">Reference proteome</keyword>
<dbReference type="GO" id="GO:0031533">
    <property type="term" value="C:mRNA capping enzyme complex"/>
    <property type="evidence" value="ECO:0007669"/>
    <property type="project" value="InterPro"/>
</dbReference>
<evidence type="ECO:0000313" key="2">
    <source>
        <dbReference type="EMBL" id="CAH0557094.1"/>
    </source>
</evidence>
<dbReference type="Proteomes" id="UP001154078">
    <property type="component" value="Chromosome 5"/>
</dbReference>
<name>A0A9P0B5K8_BRAAE</name>
<dbReference type="AlphaFoldDB" id="A0A9P0B5K8"/>
<evidence type="ECO:0000256" key="1">
    <source>
        <dbReference type="SAM" id="MobiDB-lite"/>
    </source>
</evidence>
<dbReference type="EMBL" id="OV121136">
    <property type="protein sequence ID" value="CAH0557094.1"/>
    <property type="molecule type" value="Genomic_DNA"/>
</dbReference>
<dbReference type="OrthoDB" id="5875297at2759"/>
<gene>
    <name evidence="2" type="ORF">MELIAE_LOCUS7887</name>
</gene>
<dbReference type="GO" id="GO:0003723">
    <property type="term" value="F:RNA binding"/>
    <property type="evidence" value="ECO:0007669"/>
    <property type="project" value="InterPro"/>
</dbReference>
<feature type="region of interest" description="Disordered" evidence="1">
    <location>
        <begin position="46"/>
        <end position="87"/>
    </location>
</feature>
<protein>
    <submittedName>
        <fullName evidence="2">Uncharacterized protein</fullName>
    </submittedName>
</protein>
<evidence type="ECO:0000313" key="3">
    <source>
        <dbReference type="Proteomes" id="UP001154078"/>
    </source>
</evidence>